<protein>
    <recommendedName>
        <fullName evidence="4">Clostripain</fullName>
    </recommendedName>
</protein>
<organism evidence="2 3">
    <name type="scientific">Paraburkholderia youngii</name>
    <dbReference type="NCBI Taxonomy" id="2782701"/>
    <lineage>
        <taxon>Bacteria</taxon>
        <taxon>Pseudomonadati</taxon>
        <taxon>Pseudomonadota</taxon>
        <taxon>Betaproteobacteria</taxon>
        <taxon>Burkholderiales</taxon>
        <taxon>Burkholderiaceae</taxon>
        <taxon>Paraburkholderia</taxon>
    </lineage>
</organism>
<dbReference type="Pfam" id="PF03415">
    <property type="entry name" value="Peptidase_C11"/>
    <property type="match status" value="1"/>
</dbReference>
<proteinExistence type="predicted"/>
<keyword evidence="3" id="KW-1185">Reference proteome</keyword>
<keyword evidence="1" id="KW-1133">Transmembrane helix</keyword>
<keyword evidence="1" id="KW-0812">Transmembrane</keyword>
<feature type="transmembrane region" description="Helical" evidence="1">
    <location>
        <begin position="36"/>
        <end position="60"/>
    </location>
</feature>
<reference evidence="2 3" key="1">
    <citation type="submission" date="2019-08" db="EMBL/GenBank/DDBJ databases">
        <title>Paraburkholderia simonii sp. nov. and P. youngii sp. nov. Brazilian and Mexican Mimosa-associated rhizobia.</title>
        <authorList>
            <person name="Mavima L."/>
            <person name="Beukes C.W."/>
            <person name="Palmer M."/>
            <person name="De Meyer S.E."/>
            <person name="James E.K."/>
            <person name="Maluk M."/>
            <person name="Avontuur J.R."/>
            <person name="Chan W.Y."/>
            <person name="Venter S.N."/>
            <person name="Steenkamp E.T."/>
        </authorList>
    </citation>
    <scope>NUCLEOTIDE SEQUENCE [LARGE SCALE GENOMIC DNA]</scope>
    <source>
        <strain evidence="2 3">JPY454</strain>
    </source>
</reference>
<evidence type="ECO:0000256" key="1">
    <source>
        <dbReference type="SAM" id="Phobius"/>
    </source>
</evidence>
<sequence length="466" mass="49875">MIALSKEEAGEGRAVHGELSLRHEGRGCPRLLMKKFLVSIASFVLLLSMTVTSAAAAVAAPAPLPKWSVLIFMNGKNDLEPFALQNWRQIANAGSTDEVAIAVEFGRIGDPDEPGSWGGVKRFFVEKGMTPDAANAVQDPAQLVRNADMGDFDVFREFLAWGKKYHPAKHYMVVVWNHGAGWRANRKSSPPMRSVSFDDETQHALYNVDVAGFDACLMANLENAYELRSRASYLVGSEGMEPGAGWDYGFLGELVENPAMSGSDLSKSIAAHYANYYTANPSGHVTLSAIDLGKVVQIVERLDRSAASIEANAPVAFVPMASPFGRGAVSSLSEPSFDSAAAARESRAPLRYYGDVTVGAVDLSAWLDDLVAGKLTDPMTASSASGARTALRAAVLVNFYAGCSASATACGDNGLSILFPKSGTDYKLLVDASGYDRTNVFKPVAFVKETGWPKFLHGVFGIPLKL</sequence>
<dbReference type="PANTHER" id="PTHR37835:SF1">
    <property type="entry name" value="ALPHA-CLOSTRIPAIN"/>
    <property type="match status" value="1"/>
</dbReference>
<dbReference type="EMBL" id="VOMC01000134">
    <property type="protein sequence ID" value="NVI09768.1"/>
    <property type="molecule type" value="Genomic_DNA"/>
</dbReference>
<evidence type="ECO:0000313" key="2">
    <source>
        <dbReference type="EMBL" id="NVI09768.1"/>
    </source>
</evidence>
<keyword evidence="1" id="KW-0472">Membrane</keyword>
<dbReference type="PANTHER" id="PTHR37835">
    <property type="entry name" value="ALPHA-CLOSTRIPAIN"/>
    <property type="match status" value="1"/>
</dbReference>
<accession>A0ABX2P075</accession>
<evidence type="ECO:0000313" key="3">
    <source>
        <dbReference type="Proteomes" id="UP000821598"/>
    </source>
</evidence>
<comment type="caution">
    <text evidence="2">The sequence shown here is derived from an EMBL/GenBank/DDBJ whole genome shotgun (WGS) entry which is preliminary data.</text>
</comment>
<dbReference type="InterPro" id="IPR005077">
    <property type="entry name" value="Peptidase_C11"/>
</dbReference>
<evidence type="ECO:0008006" key="4">
    <source>
        <dbReference type="Google" id="ProtNLM"/>
    </source>
</evidence>
<name>A0ABX2P075_9BURK</name>
<dbReference type="Proteomes" id="UP000821598">
    <property type="component" value="Unassembled WGS sequence"/>
</dbReference>
<dbReference type="Gene3D" id="3.40.50.11970">
    <property type="match status" value="1"/>
</dbReference>
<gene>
    <name evidence="2" type="ORF">FSB64_40740</name>
</gene>